<dbReference type="GO" id="GO:0006646">
    <property type="term" value="P:phosphatidylethanolamine biosynthetic process"/>
    <property type="evidence" value="ECO:0007669"/>
    <property type="project" value="TreeGrafter"/>
</dbReference>
<dbReference type="Pfam" id="PF01066">
    <property type="entry name" value="CDP-OH_P_transf"/>
    <property type="match status" value="1"/>
</dbReference>
<feature type="domain" description="Palmitoyltransferase DHHC" evidence="20">
    <location>
        <begin position="276"/>
        <end position="309"/>
    </location>
</feature>
<evidence type="ECO:0000313" key="24">
    <source>
        <dbReference type="Proteomes" id="UP000663829"/>
    </source>
</evidence>
<keyword evidence="3 16" id="KW-0808">Transferase</keyword>
<evidence type="ECO:0000256" key="18">
    <source>
        <dbReference type="SAM" id="MobiDB-lite"/>
    </source>
</evidence>
<dbReference type="InterPro" id="IPR000462">
    <property type="entry name" value="CDP-OH_P_trans"/>
</dbReference>
<dbReference type="SMART" id="SM00248">
    <property type="entry name" value="ANK"/>
    <property type="match status" value="5"/>
</dbReference>
<comment type="catalytic activity">
    <reaction evidence="14">
        <text>CDP-choline + a 1,2-diacyl-sn-glycerol = a 1,2-diacyl-sn-glycero-3-phosphocholine + CMP + H(+)</text>
        <dbReference type="Rhea" id="RHEA:32939"/>
        <dbReference type="ChEBI" id="CHEBI:15378"/>
        <dbReference type="ChEBI" id="CHEBI:17815"/>
        <dbReference type="ChEBI" id="CHEBI:57643"/>
        <dbReference type="ChEBI" id="CHEBI:58779"/>
        <dbReference type="ChEBI" id="CHEBI:60377"/>
        <dbReference type="EC" id="2.7.8.2"/>
    </reaction>
    <physiologicalReaction direction="left-to-right" evidence="14">
        <dbReference type="Rhea" id="RHEA:32940"/>
    </physiologicalReaction>
</comment>
<evidence type="ECO:0000256" key="10">
    <source>
        <dbReference type="ARBA" id="ARBA00036651"/>
    </source>
</evidence>
<dbReference type="Gene3D" id="1.25.40.20">
    <property type="entry name" value="Ankyrin repeat-containing domain"/>
    <property type="match status" value="1"/>
</dbReference>
<feature type="repeat" description="ANK" evidence="15">
    <location>
        <begin position="109"/>
        <end position="141"/>
    </location>
</feature>
<dbReference type="InterPro" id="IPR048254">
    <property type="entry name" value="CDP_ALCOHOL_P_TRANSF_CS"/>
</dbReference>
<feature type="repeat" description="ANK" evidence="15">
    <location>
        <begin position="177"/>
        <end position="209"/>
    </location>
</feature>
<dbReference type="GO" id="GO:0004142">
    <property type="term" value="F:diacylglycerol cholinephosphotransferase activity"/>
    <property type="evidence" value="ECO:0007669"/>
    <property type="project" value="UniProtKB-EC"/>
</dbReference>
<dbReference type="PANTHER" id="PTHR10414:SF37">
    <property type="entry name" value="BB IN A BOXCAR, ISOFORM C"/>
    <property type="match status" value="1"/>
</dbReference>
<dbReference type="InterPro" id="IPR002110">
    <property type="entry name" value="Ankyrin_rpt"/>
</dbReference>
<dbReference type="PROSITE" id="PS50088">
    <property type="entry name" value="ANK_REPEAT"/>
    <property type="match status" value="4"/>
</dbReference>
<gene>
    <name evidence="22" type="ORF">GPM918_LOCUS9540</name>
    <name evidence="23" type="ORF">SRO942_LOCUS9541</name>
</gene>
<name>A0A814AY08_9BILA</name>
<keyword evidence="17" id="KW-0175">Coiled coil</keyword>
<feature type="transmembrane region" description="Helical" evidence="19">
    <location>
        <begin position="619"/>
        <end position="638"/>
    </location>
</feature>
<dbReference type="Pfam" id="PF01529">
    <property type="entry name" value="DHHC"/>
    <property type="match status" value="1"/>
</dbReference>
<comment type="similarity">
    <text evidence="2 16">Belongs to the CDP-alcohol phosphatidyltransferase class-I family.</text>
</comment>
<comment type="caution">
    <text evidence="22">The sequence shown here is derived from an EMBL/GenBank/DDBJ whole genome shotgun (WGS) entry which is preliminary data.</text>
</comment>
<dbReference type="InterPro" id="IPR014472">
    <property type="entry name" value="CHOPT"/>
</dbReference>
<evidence type="ECO:0000256" key="8">
    <source>
        <dbReference type="ARBA" id="ARBA00023264"/>
    </source>
</evidence>
<sequence>MIEDSAPDPHTADIVTAVQYGYFDRVVDLIQNGFNVNTLLPDNITLLHWAAINNRVDIAKFLIENGAKVNCIGGTLSSTPLHWAIRDGKLEAVVLLLSYGAKADIVDGEGFSSLHLASMFGHTAMVAYLIAKGQDVETLDKSGMTSLMHACYRCRSRDPTQLLIRLGARVNYQNVENQNTALHYAVMSNNVDAIRSLLDNGASISIKNSEGVDVFELALKHENQSLTYIIAQLTYDNNDKPIWMPQKSDPGVIQSKRDQQLRTIIQMIEQDTFHLDTFCTSCLIYRPLRSKHCSECNRCVAKYDHHCPIGSGYTTNERMNIWRYKHFRTPNGSFHNPYSLGIIQNYVDLIGYKIFCYKPTQIDWTKIYTIDDFINSRTKKEPIRSISIMATKHNINLQQFKQRTEQLKTDVEHVVRKMPVVLTEEQLVRLKEHKYASEGITLFDPLMQKFWTWLVQYCPLWVAPNLLTIVGLALNIGTSILLMVTTDGAKEPCSRWMYIFTAFGLFFYQSLDAIDGKQARRTNSQSPLGELFDHGCDSVSAVFVTIACCCGVQLGVYPWLMFWACMFSYFAFYCAHWQTYVSGKLRFGRLDCTEAQFSFITVYIISGIYPEFWTKSIPFLQFEFRIFAAVLIIGSTLWSSYNNCSTIARGGCGRNGASVAGTSIVFPAIPIFILIAFSMAAANCSKADLLEEHTSLYLVAYGFVFSKITNRLIVAHMSRSALNTWDSSYVGPLVLCINQYLNTTINEHIILWLFVVYSVFDLLSSFNDQPVTFEQALARYLEYKERFEKIENDYDEFQTSSLTYEQELETQLEQLTQQNRRLQSDLFQERTTNEQYHDRTEQTLKQYDKRIDHLQNELTTKNSLNEKLTMYIRELEQQNDDLERGKRTLAVSLETFEKQLNQALEHNALLENELDEKEQLVETVQRLRDETRDLREELDVLHKNKQSPTTTNHDETINSSRMKSILDMTKAEMGVQLKQQVNGQQQFKSNTTSLSSNNKNGFPSKKSPSSSVINTEFTKIAIPTSLSSKLSNVSSQTDSNGGTTNGGLYADISTPVTIGTRIHALNMISEAFRRFSAIEATLAAQRKASQRPRGNSTVTLKQQQNNYVNNNETAT</sequence>
<organism evidence="22 24">
    <name type="scientific">Didymodactylos carnosus</name>
    <dbReference type="NCBI Taxonomy" id="1234261"/>
    <lineage>
        <taxon>Eukaryota</taxon>
        <taxon>Metazoa</taxon>
        <taxon>Spiralia</taxon>
        <taxon>Gnathifera</taxon>
        <taxon>Rotifera</taxon>
        <taxon>Eurotatoria</taxon>
        <taxon>Bdelloidea</taxon>
        <taxon>Philodinida</taxon>
        <taxon>Philodinidae</taxon>
        <taxon>Didymodactylos</taxon>
    </lineage>
</organism>
<dbReference type="GO" id="GO:0016409">
    <property type="term" value="F:palmitoyltransferase activity"/>
    <property type="evidence" value="ECO:0007669"/>
    <property type="project" value="InterPro"/>
</dbReference>
<evidence type="ECO:0000256" key="19">
    <source>
        <dbReference type="SAM" id="Phobius"/>
    </source>
</evidence>
<evidence type="ECO:0000313" key="22">
    <source>
        <dbReference type="EMBL" id="CAF0918802.1"/>
    </source>
</evidence>
<feature type="compositionally biased region" description="Low complexity" evidence="18">
    <location>
        <begin position="982"/>
        <end position="1000"/>
    </location>
</feature>
<comment type="catalytic activity">
    <reaction evidence="9">
        <text>1-hexadecanoyl-2-(4Z,7Z,10Z,13Z,16Z,19Z-docosahexaenoyl)-sn-glycerol + CDP-choline = 1-hexadecanoyl-2-(4Z,7Z,10Z,13Z,16Z,19Z-docosahexaenoyl)-sn-glycero-3-phosphocholine + CMP + H(+)</text>
        <dbReference type="Rhea" id="RHEA:54332"/>
        <dbReference type="ChEBI" id="CHEBI:15378"/>
        <dbReference type="ChEBI" id="CHEBI:58779"/>
        <dbReference type="ChEBI" id="CHEBI:60377"/>
        <dbReference type="ChEBI" id="CHEBI:74963"/>
        <dbReference type="ChEBI" id="CHEBI:82949"/>
    </reaction>
    <physiologicalReaction direction="left-to-right" evidence="9">
        <dbReference type="Rhea" id="RHEA:54333"/>
    </physiologicalReaction>
</comment>
<reference evidence="22" key="1">
    <citation type="submission" date="2021-02" db="EMBL/GenBank/DDBJ databases">
        <authorList>
            <person name="Nowell W R."/>
        </authorList>
    </citation>
    <scope>NUCLEOTIDE SEQUENCE</scope>
</reference>
<feature type="transmembrane region" description="Helical" evidence="19">
    <location>
        <begin position="457"/>
        <end position="484"/>
    </location>
</feature>
<feature type="compositionally biased region" description="Polar residues" evidence="18">
    <location>
        <begin position="1092"/>
        <end position="1115"/>
    </location>
</feature>
<evidence type="ECO:0000256" key="3">
    <source>
        <dbReference type="ARBA" id="ARBA00022679"/>
    </source>
</evidence>
<dbReference type="GO" id="GO:0005794">
    <property type="term" value="C:Golgi apparatus"/>
    <property type="evidence" value="ECO:0007669"/>
    <property type="project" value="TreeGrafter"/>
</dbReference>
<comment type="catalytic activity">
    <reaction evidence="10">
        <text>1,2-dioctanoyl-sn-glycerol + CDP-choline = 1,2-dioctanoyl-sn-glycero-3-phosphocholine + CMP + H(+)</text>
        <dbReference type="Rhea" id="RHEA:54232"/>
        <dbReference type="ChEBI" id="CHEBI:15378"/>
        <dbReference type="ChEBI" id="CHEBI:58779"/>
        <dbReference type="ChEBI" id="CHEBI:60377"/>
        <dbReference type="ChEBI" id="CHEBI:76979"/>
        <dbReference type="ChEBI" id="CHEBI:78228"/>
    </reaction>
    <physiologicalReaction direction="left-to-right" evidence="10">
        <dbReference type="Rhea" id="RHEA:54233"/>
    </physiologicalReaction>
</comment>
<feature type="domain" description="NUDE" evidence="21">
    <location>
        <begin position="892"/>
        <end position="982"/>
    </location>
</feature>
<evidence type="ECO:0000256" key="4">
    <source>
        <dbReference type="ARBA" id="ARBA00022692"/>
    </source>
</evidence>
<evidence type="ECO:0000256" key="17">
    <source>
        <dbReference type="SAM" id="Coils"/>
    </source>
</evidence>
<dbReference type="InterPro" id="IPR006964">
    <property type="entry name" value="NUDE_dom"/>
</dbReference>
<keyword evidence="7" id="KW-0443">Lipid metabolism</keyword>
<dbReference type="PROSITE" id="PS50297">
    <property type="entry name" value="ANK_REP_REGION"/>
    <property type="match status" value="4"/>
</dbReference>
<evidence type="ECO:0000313" key="23">
    <source>
        <dbReference type="EMBL" id="CAF3698540.1"/>
    </source>
</evidence>
<feature type="region of interest" description="Disordered" evidence="18">
    <location>
        <begin position="1028"/>
        <end position="1047"/>
    </location>
</feature>
<dbReference type="EMBL" id="CAJNOQ010001784">
    <property type="protein sequence ID" value="CAF0918802.1"/>
    <property type="molecule type" value="Genomic_DNA"/>
</dbReference>
<evidence type="ECO:0000256" key="9">
    <source>
        <dbReference type="ARBA" id="ARBA00036100"/>
    </source>
</evidence>
<keyword evidence="15" id="KW-0040">ANK repeat</keyword>
<evidence type="ECO:0000256" key="1">
    <source>
        <dbReference type="ARBA" id="ARBA00004141"/>
    </source>
</evidence>
<evidence type="ECO:0000259" key="21">
    <source>
        <dbReference type="Pfam" id="PF04880"/>
    </source>
</evidence>
<dbReference type="PANTHER" id="PTHR10414">
    <property type="entry name" value="ETHANOLAMINEPHOSPHOTRANSFERASE"/>
    <property type="match status" value="1"/>
</dbReference>
<feature type="coiled-coil region" evidence="17">
    <location>
        <begin position="773"/>
        <end position="944"/>
    </location>
</feature>
<dbReference type="FunFam" id="1.20.120.1760:FF:000002">
    <property type="entry name" value="Choline/ethanolamine phosphotransferase 1"/>
    <property type="match status" value="1"/>
</dbReference>
<dbReference type="Proteomes" id="UP000681722">
    <property type="component" value="Unassembled WGS sequence"/>
</dbReference>
<evidence type="ECO:0000256" key="13">
    <source>
        <dbReference type="ARBA" id="ARBA00038987"/>
    </source>
</evidence>
<evidence type="ECO:0000256" key="2">
    <source>
        <dbReference type="ARBA" id="ARBA00010441"/>
    </source>
</evidence>
<feature type="repeat" description="ANK" evidence="15">
    <location>
        <begin position="76"/>
        <end position="108"/>
    </location>
</feature>
<dbReference type="Proteomes" id="UP000663829">
    <property type="component" value="Unassembled WGS sequence"/>
</dbReference>
<dbReference type="EC" id="2.7.8.2" evidence="13"/>
<accession>A0A814AY08</accession>
<evidence type="ECO:0000259" key="20">
    <source>
        <dbReference type="Pfam" id="PF01529"/>
    </source>
</evidence>
<dbReference type="GO" id="GO:0004307">
    <property type="term" value="F:ethanolaminephosphotransferase activity"/>
    <property type="evidence" value="ECO:0007669"/>
    <property type="project" value="TreeGrafter"/>
</dbReference>
<keyword evidence="5 19" id="KW-1133">Transmembrane helix</keyword>
<proteinExistence type="inferred from homology"/>
<evidence type="ECO:0000256" key="5">
    <source>
        <dbReference type="ARBA" id="ARBA00022989"/>
    </source>
</evidence>
<comment type="subcellular location">
    <subcellularLocation>
        <location evidence="1">Membrane</location>
        <topology evidence="1">Multi-pass membrane protein</topology>
    </subcellularLocation>
</comment>
<feature type="transmembrane region" description="Helical" evidence="19">
    <location>
        <begin position="560"/>
        <end position="583"/>
    </location>
</feature>
<dbReference type="AlphaFoldDB" id="A0A814AY08"/>
<dbReference type="Pfam" id="PF04880">
    <property type="entry name" value="NUDE_C"/>
    <property type="match status" value="1"/>
</dbReference>
<feature type="region of interest" description="Disordered" evidence="18">
    <location>
        <begin position="1085"/>
        <end position="1115"/>
    </location>
</feature>
<feature type="transmembrane region" description="Helical" evidence="19">
    <location>
        <begin position="595"/>
        <end position="613"/>
    </location>
</feature>
<dbReference type="GO" id="GO:0005789">
    <property type="term" value="C:endoplasmic reticulum membrane"/>
    <property type="evidence" value="ECO:0007669"/>
    <property type="project" value="TreeGrafter"/>
</dbReference>
<keyword evidence="24" id="KW-1185">Reference proteome</keyword>
<protein>
    <recommendedName>
        <fullName evidence="13">diacylglycerol cholinephosphotransferase</fullName>
        <ecNumber evidence="13">2.7.8.2</ecNumber>
    </recommendedName>
</protein>
<feature type="transmembrane region" description="Helical" evidence="19">
    <location>
        <begin position="496"/>
        <end position="514"/>
    </location>
</feature>
<feature type="repeat" description="ANK" evidence="15">
    <location>
        <begin position="42"/>
        <end position="74"/>
    </location>
</feature>
<evidence type="ECO:0000256" key="6">
    <source>
        <dbReference type="ARBA" id="ARBA00023136"/>
    </source>
</evidence>
<dbReference type="EMBL" id="CAJOBC010001784">
    <property type="protein sequence ID" value="CAF3698540.1"/>
    <property type="molecule type" value="Genomic_DNA"/>
</dbReference>
<evidence type="ECO:0000256" key="15">
    <source>
        <dbReference type="PROSITE-ProRule" id="PRU00023"/>
    </source>
</evidence>
<evidence type="ECO:0000256" key="14">
    <source>
        <dbReference type="ARBA" id="ARBA00048570"/>
    </source>
</evidence>
<keyword evidence="6 19" id="KW-0472">Membrane</keyword>
<keyword evidence="8" id="KW-1208">Phospholipid metabolism</keyword>
<keyword evidence="4 19" id="KW-0812">Transmembrane</keyword>
<evidence type="ECO:0000256" key="7">
    <source>
        <dbReference type="ARBA" id="ARBA00023209"/>
    </source>
</evidence>
<dbReference type="PROSITE" id="PS50216">
    <property type="entry name" value="DHHC"/>
    <property type="match status" value="1"/>
</dbReference>
<dbReference type="Pfam" id="PF12796">
    <property type="entry name" value="Ank_2"/>
    <property type="match status" value="2"/>
</dbReference>
<dbReference type="Gene3D" id="6.10.250.1080">
    <property type="match status" value="1"/>
</dbReference>
<dbReference type="Gene3D" id="1.20.120.1760">
    <property type="match status" value="1"/>
</dbReference>
<dbReference type="PROSITE" id="PS00379">
    <property type="entry name" value="CDP_ALCOHOL_P_TRANSF"/>
    <property type="match status" value="1"/>
</dbReference>
<keyword evidence="7" id="KW-0594">Phospholipid biosynthesis</keyword>
<evidence type="ECO:0000256" key="11">
    <source>
        <dbReference type="ARBA" id="ARBA00036890"/>
    </source>
</evidence>
<dbReference type="InterPro" id="IPR001594">
    <property type="entry name" value="Palmitoyltrfase_DHHC"/>
</dbReference>
<feature type="region of interest" description="Disordered" evidence="18">
    <location>
        <begin position="982"/>
        <end position="1010"/>
    </location>
</feature>
<feature type="transmembrane region" description="Helical" evidence="19">
    <location>
        <begin position="659"/>
        <end position="682"/>
    </location>
</feature>
<keyword evidence="7" id="KW-0444">Lipid biosynthesis</keyword>
<comment type="pathway">
    <text evidence="12">Phospholipid metabolism; phosphatidylcholine biosynthesis; phosphatidylcholine from phosphocholine: step 2/2.</text>
</comment>
<dbReference type="InterPro" id="IPR036770">
    <property type="entry name" value="Ankyrin_rpt-contain_sf"/>
</dbReference>
<evidence type="ECO:0000256" key="16">
    <source>
        <dbReference type="RuleBase" id="RU003750"/>
    </source>
</evidence>
<dbReference type="OrthoDB" id="196717at2759"/>
<comment type="catalytic activity">
    <reaction evidence="11">
        <text>1-hexadecanoyl-2-(9Z-octadecenoyl)-sn-glycerol + CDP-choline = 1-hexadecanoyl-2-(9Z-octadecenoyl)-sn-glycero-3-phosphocholine + CMP + H(+)</text>
        <dbReference type="Rhea" id="RHEA:54244"/>
        <dbReference type="ChEBI" id="CHEBI:15378"/>
        <dbReference type="ChEBI" id="CHEBI:58779"/>
        <dbReference type="ChEBI" id="CHEBI:60377"/>
        <dbReference type="ChEBI" id="CHEBI:73001"/>
        <dbReference type="ChEBI" id="CHEBI:75466"/>
    </reaction>
    <physiologicalReaction direction="left-to-right" evidence="11">
        <dbReference type="Rhea" id="RHEA:54245"/>
    </physiologicalReaction>
</comment>
<dbReference type="InterPro" id="IPR043130">
    <property type="entry name" value="CDP-OH_PTrfase_TM_dom"/>
</dbReference>
<evidence type="ECO:0000256" key="12">
    <source>
        <dbReference type="ARBA" id="ARBA00037890"/>
    </source>
</evidence>
<dbReference type="SUPFAM" id="SSF48403">
    <property type="entry name" value="Ankyrin repeat"/>
    <property type="match status" value="1"/>
</dbReference>